<name>A0A1I0LB15_9ACTN</name>
<evidence type="ECO:0000313" key="2">
    <source>
        <dbReference type="Proteomes" id="UP000199361"/>
    </source>
</evidence>
<dbReference type="InterPro" id="IPR045596">
    <property type="entry name" value="DUF6459"/>
</dbReference>
<gene>
    <name evidence="1" type="ORF">SAMN05421811_114162</name>
</gene>
<reference evidence="1 2" key="1">
    <citation type="submission" date="2016-10" db="EMBL/GenBank/DDBJ databases">
        <authorList>
            <person name="de Groot N.N."/>
        </authorList>
    </citation>
    <scope>NUCLEOTIDE SEQUENCE [LARGE SCALE GENOMIC DNA]</scope>
    <source>
        <strain evidence="1 2">CGMCC 4.5598</strain>
    </source>
</reference>
<keyword evidence="2" id="KW-1185">Reference proteome</keyword>
<dbReference type="RefSeq" id="WP_091089907.1">
    <property type="nucleotide sequence ID" value="NZ_FOHX01000014.1"/>
</dbReference>
<sequence>MSAAPRTRIPYTDGALALSPMIWGPPGATPDERRLRHLGQALAEVLAGCRAPETLADRLTGRAHRHLVTTGLLFRTGRTPFVRRVHVTEPREGVIEMCVIVRCGERDRVLAVRLERHGIHWLCTDVEAA</sequence>
<dbReference type="STRING" id="568860.SAMN05421811_114162"/>
<dbReference type="AlphaFoldDB" id="A0A1I0LB15"/>
<dbReference type="Proteomes" id="UP000199361">
    <property type="component" value="Unassembled WGS sequence"/>
</dbReference>
<dbReference type="EMBL" id="FOHX01000014">
    <property type="protein sequence ID" value="SEU37339.1"/>
    <property type="molecule type" value="Genomic_DNA"/>
</dbReference>
<accession>A0A1I0LB15</accession>
<protein>
    <submittedName>
        <fullName evidence="1">Uncharacterized protein</fullName>
    </submittedName>
</protein>
<proteinExistence type="predicted"/>
<evidence type="ECO:0000313" key="1">
    <source>
        <dbReference type="EMBL" id="SEU37339.1"/>
    </source>
</evidence>
<dbReference type="Pfam" id="PF20060">
    <property type="entry name" value="DUF6459"/>
    <property type="match status" value="1"/>
</dbReference>
<dbReference type="OrthoDB" id="3266345at2"/>
<organism evidence="1 2">
    <name type="scientific">Nonomuraea wenchangensis</name>
    <dbReference type="NCBI Taxonomy" id="568860"/>
    <lineage>
        <taxon>Bacteria</taxon>
        <taxon>Bacillati</taxon>
        <taxon>Actinomycetota</taxon>
        <taxon>Actinomycetes</taxon>
        <taxon>Streptosporangiales</taxon>
        <taxon>Streptosporangiaceae</taxon>
        <taxon>Nonomuraea</taxon>
    </lineage>
</organism>